<gene>
    <name evidence="2" type="ORF">PC117_g3596</name>
</gene>
<dbReference type="Pfam" id="PF21056">
    <property type="entry name" value="ZSWIM1-3_RNaseH-like"/>
    <property type="match status" value="1"/>
</dbReference>
<accession>A0A8T1EA46</accession>
<proteinExistence type="predicted"/>
<evidence type="ECO:0000313" key="3">
    <source>
        <dbReference type="Proteomes" id="UP000736787"/>
    </source>
</evidence>
<protein>
    <recommendedName>
        <fullName evidence="1">ZSWIM1/3 RNaseH-like domain-containing protein</fullName>
    </recommendedName>
</protein>
<dbReference type="InterPro" id="IPR048324">
    <property type="entry name" value="ZSWIM1-3_RNaseH-like"/>
</dbReference>
<comment type="caution">
    <text evidence="2">The sequence shown here is derived from an EMBL/GenBank/DDBJ whole genome shotgun (WGS) entry which is preliminary data.</text>
</comment>
<reference evidence="2" key="1">
    <citation type="submission" date="2018-10" db="EMBL/GenBank/DDBJ databases">
        <title>Effector identification in a new, highly contiguous assembly of the strawberry crown rot pathogen Phytophthora cactorum.</title>
        <authorList>
            <person name="Armitage A.D."/>
            <person name="Nellist C.F."/>
            <person name="Bates H."/>
            <person name="Vickerstaff R.J."/>
            <person name="Harrison R.J."/>
        </authorList>
    </citation>
    <scope>NUCLEOTIDE SEQUENCE</scope>
    <source>
        <strain evidence="2">4040</strain>
    </source>
</reference>
<dbReference type="PANTHER" id="PTHR31569:SF4">
    <property type="entry name" value="SWIM-TYPE DOMAIN-CONTAINING PROTEIN"/>
    <property type="match status" value="1"/>
</dbReference>
<dbReference type="VEuPathDB" id="FungiDB:PC110_g5582"/>
<evidence type="ECO:0000259" key="1">
    <source>
        <dbReference type="Pfam" id="PF21056"/>
    </source>
</evidence>
<dbReference type="InterPro" id="IPR052579">
    <property type="entry name" value="Zinc_finger_SWIM"/>
</dbReference>
<dbReference type="AlphaFoldDB" id="A0A8T1EA46"/>
<dbReference type="PANTHER" id="PTHR31569">
    <property type="entry name" value="SWIM-TYPE DOMAIN-CONTAINING PROTEIN"/>
    <property type="match status" value="1"/>
</dbReference>
<name>A0A8T1EA46_9STRA</name>
<dbReference type="Proteomes" id="UP000736787">
    <property type="component" value="Unassembled WGS sequence"/>
</dbReference>
<dbReference type="EMBL" id="RCMK01000052">
    <property type="protein sequence ID" value="KAG2951465.1"/>
    <property type="molecule type" value="Genomic_DNA"/>
</dbReference>
<organism evidence="2 3">
    <name type="scientific">Phytophthora cactorum</name>
    <dbReference type="NCBI Taxonomy" id="29920"/>
    <lineage>
        <taxon>Eukaryota</taxon>
        <taxon>Sar</taxon>
        <taxon>Stramenopiles</taxon>
        <taxon>Oomycota</taxon>
        <taxon>Peronosporomycetes</taxon>
        <taxon>Peronosporales</taxon>
        <taxon>Peronosporaceae</taxon>
        <taxon>Phytophthora</taxon>
    </lineage>
</organism>
<sequence>MFPAPALPARTPPVTPQWIPSTGVLPPHQPPFVLQKVRSKFGPLSSDEPLATEGWQEAVSLHLHPPEKAKREVLGTANRRLAYLPVAEVTTANDRLLLCHVFRPPKARDDLDPYERVYICTHGWKPRVRYKGARPSHKVKGVGCGMRFRAQRVQLSSGEWRIQIKNALPKVSEEVYQRDPSVRHVPSRSPIMSDVELMVASGKKARRIYDYIRTNTPVCAADRFVQNDCQDQEDSDEGQVAELLMKFDLAGPSNVSAVDEDTGGHTAVLSISSEHMCKLYKRFPEILVVDCTNKTNRFVRFLE</sequence>
<feature type="domain" description="ZSWIM1/3 RNaseH-like" evidence="1">
    <location>
        <begin position="252"/>
        <end position="297"/>
    </location>
</feature>
<evidence type="ECO:0000313" key="2">
    <source>
        <dbReference type="EMBL" id="KAG2951465.1"/>
    </source>
</evidence>